<evidence type="ECO:0000256" key="1">
    <source>
        <dbReference type="SAM" id="MobiDB-lite"/>
    </source>
</evidence>
<evidence type="ECO:0000313" key="3">
    <source>
        <dbReference type="Proteomes" id="UP000237438"/>
    </source>
</evidence>
<reference evidence="2 3" key="1">
    <citation type="submission" date="2017-10" db="EMBL/GenBank/DDBJ databases">
        <title>Development of genomic resources for the powdery mildew, Erysiphe pulchra.</title>
        <authorList>
            <person name="Wadl P.A."/>
            <person name="Mack B.M."/>
            <person name="Moore G."/>
            <person name="Beltz S.B."/>
        </authorList>
    </citation>
    <scope>NUCLEOTIDE SEQUENCE [LARGE SCALE GENOMIC DNA]</scope>
    <source>
        <strain evidence="2">Cflorida</strain>
    </source>
</reference>
<protein>
    <submittedName>
        <fullName evidence="2">Uncharacterized protein</fullName>
    </submittedName>
</protein>
<feature type="compositionally biased region" description="Basic and acidic residues" evidence="1">
    <location>
        <begin position="13"/>
        <end position="26"/>
    </location>
</feature>
<dbReference type="OrthoDB" id="4869984at2759"/>
<dbReference type="STRING" id="225359.A0A2S4PIF8"/>
<keyword evidence="3" id="KW-1185">Reference proteome</keyword>
<evidence type="ECO:0000313" key="2">
    <source>
        <dbReference type="EMBL" id="POS81813.1"/>
    </source>
</evidence>
<dbReference type="Proteomes" id="UP000237438">
    <property type="component" value="Unassembled WGS sequence"/>
</dbReference>
<organism evidence="2 3">
    <name type="scientific">Erysiphe pulchra</name>
    <dbReference type="NCBI Taxonomy" id="225359"/>
    <lineage>
        <taxon>Eukaryota</taxon>
        <taxon>Fungi</taxon>
        <taxon>Dikarya</taxon>
        <taxon>Ascomycota</taxon>
        <taxon>Pezizomycotina</taxon>
        <taxon>Leotiomycetes</taxon>
        <taxon>Erysiphales</taxon>
        <taxon>Erysiphaceae</taxon>
        <taxon>Erysiphe</taxon>
    </lineage>
</organism>
<feature type="region of interest" description="Disordered" evidence="1">
    <location>
        <begin position="167"/>
        <end position="200"/>
    </location>
</feature>
<feature type="compositionally biased region" description="Basic and acidic residues" evidence="1">
    <location>
        <begin position="180"/>
        <end position="200"/>
    </location>
</feature>
<feature type="region of interest" description="Disordered" evidence="1">
    <location>
        <begin position="1"/>
        <end position="26"/>
    </location>
</feature>
<proteinExistence type="predicted"/>
<feature type="non-terminal residue" evidence="2">
    <location>
        <position position="1"/>
    </location>
</feature>
<feature type="region of interest" description="Disordered" evidence="1">
    <location>
        <begin position="102"/>
        <end position="141"/>
    </location>
</feature>
<accession>A0A2S4PIF8</accession>
<feature type="compositionally biased region" description="Polar residues" evidence="1">
    <location>
        <begin position="125"/>
        <end position="141"/>
    </location>
</feature>
<dbReference type="EMBL" id="PEDP01007483">
    <property type="protein sequence ID" value="POS81813.1"/>
    <property type="molecule type" value="Genomic_DNA"/>
</dbReference>
<name>A0A2S4PIF8_9PEZI</name>
<gene>
    <name evidence="2" type="ORF">EPUL_006290</name>
</gene>
<feature type="non-terminal residue" evidence="2">
    <location>
        <position position="310"/>
    </location>
</feature>
<comment type="caution">
    <text evidence="2">The sequence shown here is derived from an EMBL/GenBank/DDBJ whole genome shotgun (WGS) entry which is preliminary data.</text>
</comment>
<dbReference type="AlphaFoldDB" id="A0A2S4PIF8"/>
<sequence>PIFKPVPPSKRAAQHDAEPESRNEKNFSHAYLPRELANIIAARQRQKRAWHIRLSICASIFSNIDSTLATYKEDIEKEEADIIREYLQKAIACLAASDNLAQPPKIPIESKPGKKKSSNSPGNAGLNNLSVNSKLPTLPTQNFNKNLEKQVKSRTIVPVVTSSIATGIRHQTHLPNPQHQNRERNKTKSKKTYDNENKTDDRLSLRLSADHEWRALSPAGIREVIVKRLSVSPASIGLIKPVRSGFALSPCNSESRKNLLAAAGGLIMSGATLEAASNWTSILVPTVPSSIRTVEGRVEITKSMLADEIE</sequence>